<dbReference type="OrthoDB" id="1633470at2"/>
<dbReference type="AlphaFoldDB" id="A0A1T4RV72"/>
<evidence type="ECO:0000313" key="1">
    <source>
        <dbReference type="EMBL" id="SKA19776.1"/>
    </source>
</evidence>
<protein>
    <submittedName>
        <fullName evidence="1">Stage II sporulation protein P</fullName>
    </submittedName>
</protein>
<dbReference type="NCBIfam" id="TIGR02867">
    <property type="entry name" value="spore_II_P"/>
    <property type="match status" value="1"/>
</dbReference>
<dbReference type="InterPro" id="IPR010897">
    <property type="entry name" value="Spore_II_P"/>
</dbReference>
<sequence length="342" mass="38326">MRFKGRTAGWLALGLTTLLAAWWNIPTRAQVEAVDKVGQIAPKMDARQMLQRELPLLGTEMMWTSPEWLPVGKPQVYLAQGIPFLRVMAEEEEWNDSDKPVARTDRVVDSVYQPQADPHEEVKPEQVPGLGQFRLWLPAGQKVPLVGIYNTHTSETYRLTDKTDKVPGEKGGVFAAASALAEELSSRYGIGVVQSQAIHDENWLLHNPYANSAVTARQMLEKYPDLQLLIDIHRDAEVPRENSVVKIQGREAARIMLVVGTNSRGNHPSWQKNLAFAQQLAKQIEQQYPGLVRKVMTKPGRYNQHLHPRAVLIEIGSTSNSTAEAEYTARLLAKMVADVVKK</sequence>
<evidence type="ECO:0000313" key="2">
    <source>
        <dbReference type="Proteomes" id="UP000189933"/>
    </source>
</evidence>
<dbReference type="Pfam" id="PF07454">
    <property type="entry name" value="SpoIIP"/>
    <property type="match status" value="1"/>
</dbReference>
<reference evidence="2" key="1">
    <citation type="submission" date="2017-02" db="EMBL/GenBank/DDBJ databases">
        <authorList>
            <person name="Varghese N."/>
            <person name="Submissions S."/>
        </authorList>
    </citation>
    <scope>NUCLEOTIDE SEQUENCE [LARGE SCALE GENOMIC DNA]</scope>
    <source>
        <strain evidence="2">DSM 16521</strain>
    </source>
</reference>
<dbReference type="Proteomes" id="UP000189933">
    <property type="component" value="Unassembled WGS sequence"/>
</dbReference>
<dbReference type="EMBL" id="FUXM01000036">
    <property type="protein sequence ID" value="SKA19776.1"/>
    <property type="molecule type" value="Genomic_DNA"/>
</dbReference>
<keyword evidence="2" id="KW-1185">Reference proteome</keyword>
<accession>A0A1T4RV72</accession>
<gene>
    <name evidence="1" type="ORF">SAMN02745885_02288</name>
</gene>
<name>A0A1T4RV72_9FIRM</name>
<proteinExistence type="predicted"/>
<dbReference type="RefSeq" id="WP_078666292.1">
    <property type="nucleotide sequence ID" value="NZ_FUXM01000036.1"/>
</dbReference>
<organism evidence="1 2">
    <name type="scientific">Carboxydocella sporoproducens DSM 16521</name>
    <dbReference type="NCBI Taxonomy" id="1121270"/>
    <lineage>
        <taxon>Bacteria</taxon>
        <taxon>Bacillati</taxon>
        <taxon>Bacillota</taxon>
        <taxon>Clostridia</taxon>
        <taxon>Eubacteriales</taxon>
        <taxon>Clostridiales Family XVI. Incertae Sedis</taxon>
        <taxon>Carboxydocella</taxon>
    </lineage>
</organism>